<dbReference type="EMBL" id="SNAA01000024">
    <property type="protein sequence ID" value="TDL74932.1"/>
    <property type="molecule type" value="Genomic_DNA"/>
</dbReference>
<keyword evidence="3" id="KW-1185">Reference proteome</keyword>
<dbReference type="GO" id="GO:0009236">
    <property type="term" value="P:cobalamin biosynthetic process"/>
    <property type="evidence" value="ECO:0007669"/>
    <property type="project" value="InterPro"/>
</dbReference>
<dbReference type="AlphaFoldDB" id="A0A4R5ZXL4"/>
<dbReference type="RefSeq" id="WP_133398048.1">
    <property type="nucleotide sequence ID" value="NZ_SNAA01000024.1"/>
</dbReference>
<dbReference type="Proteomes" id="UP000295701">
    <property type="component" value="Unassembled WGS sequence"/>
</dbReference>
<proteinExistence type="predicted"/>
<reference evidence="2 3" key="1">
    <citation type="submission" date="2019-03" db="EMBL/GenBank/DDBJ databases">
        <title>Primorskyibacter sp. SS33 isolated from sediments.</title>
        <authorList>
            <person name="Xunke S."/>
        </authorList>
    </citation>
    <scope>NUCLEOTIDE SEQUENCE [LARGE SCALE GENOMIC DNA]</scope>
    <source>
        <strain evidence="2 3">SS33</strain>
    </source>
</reference>
<feature type="domain" description="CobE/GbiG C-terminal" evidence="1">
    <location>
        <begin position="3"/>
        <end position="115"/>
    </location>
</feature>
<organism evidence="2 3">
    <name type="scientific">Palleronia sediminis</name>
    <dbReference type="NCBI Taxonomy" id="2547833"/>
    <lineage>
        <taxon>Bacteria</taxon>
        <taxon>Pseudomonadati</taxon>
        <taxon>Pseudomonadota</taxon>
        <taxon>Alphaproteobacteria</taxon>
        <taxon>Rhodobacterales</taxon>
        <taxon>Roseobacteraceae</taxon>
        <taxon>Palleronia</taxon>
    </lineage>
</organism>
<dbReference type="Gene3D" id="3.30.420.180">
    <property type="entry name" value="CobE/GbiG C-terminal domain"/>
    <property type="match status" value="1"/>
</dbReference>
<dbReference type="InterPro" id="IPR002750">
    <property type="entry name" value="CobE/GbiG_C"/>
</dbReference>
<comment type="caution">
    <text evidence="2">The sequence shown here is derived from an EMBL/GenBank/DDBJ whole genome shotgun (WGS) entry which is preliminary data.</text>
</comment>
<accession>A0A4R5ZXL4</accession>
<dbReference type="OrthoDB" id="7475241at2"/>
<dbReference type="SUPFAM" id="SSF159664">
    <property type="entry name" value="CobE/GbiG C-terminal domain-like"/>
    <property type="match status" value="1"/>
</dbReference>
<gene>
    <name evidence="2" type="ORF">E2L08_15705</name>
</gene>
<evidence type="ECO:0000313" key="2">
    <source>
        <dbReference type="EMBL" id="TDL74932.1"/>
    </source>
</evidence>
<sequence>MRVAGIGFRAGAPLASLREALDAAGGCVDALATLDTKATAPQARALARTLGLPLCAIGRDALARQSTLTHSPRQMADFGCGSLAEAAALAAAGPGARLCGARQVSKDGMATAAIAEGGTA</sequence>
<dbReference type="Pfam" id="PF01890">
    <property type="entry name" value="CbiG_C"/>
    <property type="match status" value="1"/>
</dbReference>
<name>A0A4R5ZXL4_9RHOB</name>
<evidence type="ECO:0000259" key="1">
    <source>
        <dbReference type="Pfam" id="PF01890"/>
    </source>
</evidence>
<evidence type="ECO:0000313" key="3">
    <source>
        <dbReference type="Proteomes" id="UP000295701"/>
    </source>
</evidence>
<protein>
    <submittedName>
        <fullName evidence="2">Cobalamin biosynthesis protein</fullName>
    </submittedName>
</protein>
<dbReference type="InterPro" id="IPR036518">
    <property type="entry name" value="CobE/GbiG_C_sf"/>
</dbReference>